<evidence type="ECO:0000259" key="6">
    <source>
        <dbReference type="Pfam" id="PF00150"/>
    </source>
</evidence>
<evidence type="ECO:0000256" key="5">
    <source>
        <dbReference type="SAM" id="SignalP"/>
    </source>
</evidence>
<dbReference type="Pfam" id="PF00150">
    <property type="entry name" value="Cellulase"/>
    <property type="match status" value="1"/>
</dbReference>
<dbReference type="EMBL" id="JAAGUX010000060">
    <property type="protein sequence ID" value="NEW58657.1"/>
    <property type="molecule type" value="Genomic_DNA"/>
</dbReference>
<evidence type="ECO:0000313" key="11">
    <source>
        <dbReference type="Proteomes" id="UP000470876"/>
    </source>
</evidence>
<dbReference type="Gene3D" id="3.20.20.80">
    <property type="entry name" value="Glycosidases"/>
    <property type="match status" value="1"/>
</dbReference>
<dbReference type="PANTHER" id="PTHR31308:SF3">
    <property type="entry name" value="ENDOGLYCOCERAMIDASE"/>
    <property type="match status" value="1"/>
</dbReference>
<evidence type="ECO:0000313" key="9">
    <source>
        <dbReference type="EMBL" id="NEW58657.1"/>
    </source>
</evidence>
<dbReference type="Pfam" id="PF18564">
    <property type="entry name" value="Glyco_hydro_5_C"/>
    <property type="match status" value="1"/>
</dbReference>
<keyword evidence="11" id="KW-1185">Reference proteome</keyword>
<dbReference type="EMBL" id="JAAGUZ010000032">
    <property type="protein sequence ID" value="NEW45513.1"/>
    <property type="molecule type" value="Genomic_DNA"/>
</dbReference>
<dbReference type="PANTHER" id="PTHR31308">
    <property type="match status" value="1"/>
</dbReference>
<comment type="caution">
    <text evidence="8">The sequence shown here is derived from an EMBL/GenBank/DDBJ whole genome shotgun (WGS) entry which is preliminary data.</text>
</comment>
<keyword evidence="3 4" id="KW-0326">Glycosidase</keyword>
<reference evidence="10 11" key="1">
    <citation type="submission" date="2020-01" db="EMBL/GenBank/DDBJ databases">
        <title>Genetics and antimicrobial susceptibilities of Nocardia species isolated from the soil; a comparison with species isolated from humans.</title>
        <authorList>
            <person name="Carrasco G."/>
            <person name="Monzon S."/>
            <person name="Sansegundo M."/>
            <person name="Garcia E."/>
            <person name="Garrido N."/>
            <person name="Medina M.J."/>
            <person name="Villalon P."/>
            <person name="Ramirez-Arocha A.C."/>
            <person name="Jimenez P."/>
            <person name="Cuesta I."/>
            <person name="Valdezate S."/>
        </authorList>
    </citation>
    <scope>NUCLEOTIDE SEQUENCE [LARGE SCALE GENOMIC DNA]</scope>
    <source>
        <strain evidence="8 10">CNM20110639</strain>
        <strain evidence="9 11">CNM20110649</strain>
    </source>
</reference>
<dbReference type="AlphaFoldDB" id="A0A6P1D9W1"/>
<dbReference type="RefSeq" id="WP_163829101.1">
    <property type="nucleotide sequence ID" value="NZ_JAAGUX010000060.1"/>
</dbReference>
<feature type="domain" description="Glycoside hydrolase family 5" evidence="6">
    <location>
        <begin position="44"/>
        <end position="354"/>
    </location>
</feature>
<dbReference type="SUPFAM" id="SSF51445">
    <property type="entry name" value="(Trans)glycosidases"/>
    <property type="match status" value="1"/>
</dbReference>
<dbReference type="InterPro" id="IPR041036">
    <property type="entry name" value="GH5_C"/>
</dbReference>
<dbReference type="Gene3D" id="2.60.40.1180">
    <property type="entry name" value="Golgi alpha-mannosidase II"/>
    <property type="match status" value="1"/>
</dbReference>
<feature type="signal peptide" evidence="5">
    <location>
        <begin position="1"/>
        <end position="25"/>
    </location>
</feature>
<keyword evidence="2 4" id="KW-0378">Hydrolase</keyword>
<gene>
    <name evidence="8" type="ORF">GV789_13775</name>
    <name evidence="9" type="ORF">GV794_23860</name>
</gene>
<protein>
    <submittedName>
        <fullName evidence="8">Glycoside hydrolase family 5 protein</fullName>
    </submittedName>
</protein>
<dbReference type="InterPro" id="IPR052066">
    <property type="entry name" value="Glycosphingolipid_Hydrolases"/>
</dbReference>
<name>A0A6P1D9W1_9NOCA</name>
<sequence length="468" mass="51324">MTIMFSTVRWLGLVMLLLGPTTAPAVATPAAAELGHAGRWLTDEHGRVVTLHGVNMVYKYPPYFPAAGGFGDKDAQFLADNGFNAVRLGFAWNAVEPQPGVYDDNYIEQLEQTQQLLARYGVYSLVDSHQDAFNESVGASWSGFPAWAAITDGFPLQPAPGFPFVYVTSPAQNQAWANFWRNRAAPDGVGLQDHYAAMWAHVARHFAGEPYVLGYDLINEPWPGWEYPTCIPQGCPHFEKDVLAPFQGKVMNAIRRVDPEHLLFYEPPMVNDFGIPNWMPNPTGDPNAGMSFHDYCVGEVDTCITNGLNRAGLEGVVGLVTEFGATREAARLTRLADRFDDHMASWLFWSQSQNQTPEHPQEPPTGPNLMDPALVRPYPQAVAGTPQQWNYDSASAIFTLRYSTQRADSGHPFPPGARTEIFLPPSTYPGGYQVEVQGAAIVSAPGARTLELTTGPGQDGVQVTVTRP</sequence>
<dbReference type="Proteomes" id="UP000470876">
    <property type="component" value="Unassembled WGS sequence"/>
</dbReference>
<dbReference type="InterPro" id="IPR017853">
    <property type="entry name" value="GH"/>
</dbReference>
<dbReference type="GO" id="GO:0004553">
    <property type="term" value="F:hydrolase activity, hydrolyzing O-glycosyl compounds"/>
    <property type="evidence" value="ECO:0007669"/>
    <property type="project" value="InterPro"/>
</dbReference>
<evidence type="ECO:0000256" key="1">
    <source>
        <dbReference type="ARBA" id="ARBA00005641"/>
    </source>
</evidence>
<evidence type="ECO:0000313" key="8">
    <source>
        <dbReference type="EMBL" id="NEW45513.1"/>
    </source>
</evidence>
<feature type="chain" id="PRO_5027104507" evidence="5">
    <location>
        <begin position="26"/>
        <end position="468"/>
    </location>
</feature>
<comment type="similarity">
    <text evidence="1 4">Belongs to the glycosyl hydrolase 5 (cellulase A) family.</text>
</comment>
<evidence type="ECO:0000259" key="7">
    <source>
        <dbReference type="Pfam" id="PF18564"/>
    </source>
</evidence>
<feature type="domain" description="Glycoside hydrolase family 5 C-terminal" evidence="7">
    <location>
        <begin position="376"/>
        <end position="466"/>
    </location>
</feature>
<keyword evidence="5" id="KW-0732">Signal</keyword>
<dbReference type="InterPro" id="IPR001547">
    <property type="entry name" value="Glyco_hydro_5"/>
</dbReference>
<evidence type="ECO:0000313" key="10">
    <source>
        <dbReference type="Proteomes" id="UP000468928"/>
    </source>
</evidence>
<dbReference type="Proteomes" id="UP000468928">
    <property type="component" value="Unassembled WGS sequence"/>
</dbReference>
<evidence type="ECO:0000256" key="2">
    <source>
        <dbReference type="ARBA" id="ARBA00022801"/>
    </source>
</evidence>
<proteinExistence type="inferred from homology"/>
<accession>A0A6P1D9W1</accession>
<dbReference type="GO" id="GO:0000272">
    <property type="term" value="P:polysaccharide catabolic process"/>
    <property type="evidence" value="ECO:0007669"/>
    <property type="project" value="InterPro"/>
</dbReference>
<evidence type="ECO:0000256" key="4">
    <source>
        <dbReference type="RuleBase" id="RU361153"/>
    </source>
</evidence>
<dbReference type="InterPro" id="IPR013780">
    <property type="entry name" value="Glyco_hydro_b"/>
</dbReference>
<dbReference type="GO" id="GO:1901136">
    <property type="term" value="P:carbohydrate derivative catabolic process"/>
    <property type="evidence" value="ECO:0007669"/>
    <property type="project" value="UniProtKB-ARBA"/>
</dbReference>
<dbReference type="GO" id="GO:0016042">
    <property type="term" value="P:lipid catabolic process"/>
    <property type="evidence" value="ECO:0007669"/>
    <property type="project" value="UniProtKB-ARBA"/>
</dbReference>
<organism evidence="8 10">
    <name type="scientific">Nocardia cyriacigeorgica</name>
    <dbReference type="NCBI Taxonomy" id="135487"/>
    <lineage>
        <taxon>Bacteria</taxon>
        <taxon>Bacillati</taxon>
        <taxon>Actinomycetota</taxon>
        <taxon>Actinomycetes</taxon>
        <taxon>Mycobacteriales</taxon>
        <taxon>Nocardiaceae</taxon>
        <taxon>Nocardia</taxon>
    </lineage>
</organism>
<evidence type="ECO:0000256" key="3">
    <source>
        <dbReference type="ARBA" id="ARBA00023295"/>
    </source>
</evidence>